<keyword evidence="4" id="KW-1185">Reference proteome</keyword>
<keyword evidence="1" id="KW-0175">Coiled coil</keyword>
<dbReference type="EMBL" id="CAUYUJ010014648">
    <property type="protein sequence ID" value="CAK0844245.1"/>
    <property type="molecule type" value="Genomic_DNA"/>
</dbReference>
<proteinExistence type="predicted"/>
<evidence type="ECO:0000313" key="3">
    <source>
        <dbReference type="EMBL" id="CAK0844245.1"/>
    </source>
</evidence>
<name>A0ABN9TEM3_9DINO</name>
<feature type="coiled-coil region" evidence="1">
    <location>
        <begin position="94"/>
        <end position="121"/>
    </location>
</feature>
<organism evidence="3 4">
    <name type="scientific">Prorocentrum cordatum</name>
    <dbReference type="NCBI Taxonomy" id="2364126"/>
    <lineage>
        <taxon>Eukaryota</taxon>
        <taxon>Sar</taxon>
        <taxon>Alveolata</taxon>
        <taxon>Dinophyceae</taxon>
        <taxon>Prorocentrales</taxon>
        <taxon>Prorocentraceae</taxon>
        <taxon>Prorocentrum</taxon>
    </lineage>
</organism>
<dbReference type="Proteomes" id="UP001189429">
    <property type="component" value="Unassembled WGS sequence"/>
</dbReference>
<gene>
    <name evidence="3" type="ORF">PCOR1329_LOCUS38386</name>
</gene>
<feature type="compositionally biased region" description="Basic residues" evidence="2">
    <location>
        <begin position="236"/>
        <end position="258"/>
    </location>
</feature>
<evidence type="ECO:0000256" key="2">
    <source>
        <dbReference type="SAM" id="MobiDB-lite"/>
    </source>
</evidence>
<evidence type="ECO:0000313" key="4">
    <source>
        <dbReference type="Proteomes" id="UP001189429"/>
    </source>
</evidence>
<feature type="non-terminal residue" evidence="3">
    <location>
        <position position="1"/>
    </location>
</feature>
<protein>
    <submittedName>
        <fullName evidence="3">Uncharacterized protein</fullName>
    </submittedName>
</protein>
<sequence>VLELMSGLEATIVKETEEAAKLKAEKDTWCKDTAVNLGFEIKTGTDEVAELEAKIAKELAAIGSLTEKIGELVGQIAKDDKDLQAATKIRAEEVSDFEAEEKELAATIDTLQRAIGVLERELSKAGSAALVQVQSANTVVQALEVMVKAAMFSQADASRLTAFVQSTHQSSDGDAGAPDAAVYESKSGGIVDVLEDLLDKAQTQLADARSKEAKAQHAFEMRAAQLARTASPTARRTWRQRRARRPRRAKRSLRRRARWPTCRGTSRRTR</sequence>
<feature type="coiled-coil region" evidence="1">
    <location>
        <begin position="191"/>
        <end position="218"/>
    </location>
</feature>
<feature type="coiled-coil region" evidence="1">
    <location>
        <begin position="5"/>
        <end position="68"/>
    </location>
</feature>
<accession>A0ABN9TEM3</accession>
<reference evidence="3" key="1">
    <citation type="submission" date="2023-10" db="EMBL/GenBank/DDBJ databases">
        <authorList>
            <person name="Chen Y."/>
            <person name="Shah S."/>
            <person name="Dougan E. K."/>
            <person name="Thang M."/>
            <person name="Chan C."/>
        </authorList>
    </citation>
    <scope>NUCLEOTIDE SEQUENCE [LARGE SCALE GENOMIC DNA]</scope>
</reference>
<comment type="caution">
    <text evidence="3">The sequence shown here is derived from an EMBL/GenBank/DDBJ whole genome shotgun (WGS) entry which is preliminary data.</text>
</comment>
<feature type="region of interest" description="Disordered" evidence="2">
    <location>
        <begin position="224"/>
        <end position="270"/>
    </location>
</feature>
<evidence type="ECO:0000256" key="1">
    <source>
        <dbReference type="SAM" id="Coils"/>
    </source>
</evidence>